<dbReference type="GeneID" id="44131515"/>
<dbReference type="Proteomes" id="UP000286681">
    <property type="component" value="Unassembled WGS sequence"/>
</dbReference>
<reference evidence="3" key="1">
    <citation type="submission" date="2016-12" db="EMBL/GenBank/DDBJ databases">
        <title>Whole genome sequencing of Sphingomonas koreensis.</title>
        <authorList>
            <person name="Conlan S."/>
            <person name="Thomas P.J."/>
            <person name="Mullikin J."/>
            <person name="Palmore T.N."/>
            <person name="Frank K.M."/>
            <person name="Segre J.A."/>
        </authorList>
    </citation>
    <scope>NUCLEOTIDE SEQUENCE</scope>
    <source>
        <strain evidence="3">ABOJV</strain>
    </source>
</reference>
<dbReference type="PANTHER" id="PTHR43433">
    <property type="entry name" value="HYDROLASE, ALPHA/BETA FOLD FAMILY PROTEIN"/>
    <property type="match status" value="1"/>
</dbReference>
<dbReference type="SUPFAM" id="SSF53474">
    <property type="entry name" value="alpha/beta-Hydrolases"/>
    <property type="match status" value="1"/>
</dbReference>
<dbReference type="Pfam" id="PF00561">
    <property type="entry name" value="Abhydrolase_1"/>
    <property type="match status" value="1"/>
</dbReference>
<dbReference type="Gene3D" id="3.40.50.1820">
    <property type="entry name" value="alpha/beta hydrolase"/>
    <property type="match status" value="1"/>
</dbReference>
<accession>A0A1L6J6F5</accession>
<evidence type="ECO:0000259" key="2">
    <source>
        <dbReference type="Pfam" id="PF00561"/>
    </source>
</evidence>
<feature type="domain" description="AB hydrolase-1" evidence="2">
    <location>
        <begin position="24"/>
        <end position="262"/>
    </location>
</feature>
<evidence type="ECO:0000313" key="6">
    <source>
        <dbReference type="Proteomes" id="UP000286681"/>
    </source>
</evidence>
<name>A0A1L6J6F5_9SPHN</name>
<dbReference type="RefSeq" id="WP_075150624.1">
    <property type="nucleotide sequence ID" value="NZ_CP018820.1"/>
</dbReference>
<dbReference type="OrthoDB" id="9779853at2"/>
<dbReference type="AlphaFoldDB" id="A0A1L6J6F5"/>
<dbReference type="FunFam" id="3.40.50.1820:FF:000205">
    <property type="entry name" value="Non-haem bromoperoxidase BPO-A2"/>
    <property type="match status" value="1"/>
</dbReference>
<dbReference type="PRINTS" id="PR00412">
    <property type="entry name" value="EPOXHYDRLASE"/>
</dbReference>
<organism evidence="3 5">
    <name type="scientific">Sphingomonas koreensis</name>
    <dbReference type="NCBI Taxonomy" id="93064"/>
    <lineage>
        <taxon>Bacteria</taxon>
        <taxon>Pseudomonadati</taxon>
        <taxon>Pseudomonadota</taxon>
        <taxon>Alphaproteobacteria</taxon>
        <taxon>Sphingomonadales</taxon>
        <taxon>Sphingomonadaceae</taxon>
        <taxon>Sphingomonas</taxon>
    </lineage>
</organism>
<gene>
    <name evidence="3" type="ORF">BRX40_02990</name>
    <name evidence="4" type="ORF">CA257_06590</name>
</gene>
<evidence type="ECO:0000313" key="5">
    <source>
        <dbReference type="Proteomes" id="UP000185161"/>
    </source>
</evidence>
<keyword evidence="3" id="KW-0378">Hydrolase</keyword>
<sequence>MSTITTSDGTEIFYKDWGPRDATPIVFHHGWPLSADDWDNQMLFFLHKGYRVIAHDRRGHGRSSQTWEGNEMDTYAADVAALVQALDLKGAIHVGHSTGGGEVAHYAARAEPGRIAKAVLIGAVPPVMVRKESNPEGLPIEVFDGFREALVANRAQFYIDVPAGPFYGFNRDGAKVSQGLIDNWWRQGMMGGAKAHYDCIKAFSETDFTEDLKALDIPVLVMHGTDDQIVPIHDSALKAIKLLKNGTLKTYEGLPHGLCATHPEVVNPDLLAFIEG</sequence>
<dbReference type="InterPro" id="IPR050471">
    <property type="entry name" value="AB_hydrolase"/>
</dbReference>
<protein>
    <submittedName>
        <fullName evidence="3">Alpha/beta hydrolase</fullName>
    </submittedName>
</protein>
<dbReference type="GO" id="GO:0016787">
    <property type="term" value="F:hydrolase activity"/>
    <property type="evidence" value="ECO:0007669"/>
    <property type="project" value="UniProtKB-KW"/>
</dbReference>
<dbReference type="InterPro" id="IPR000073">
    <property type="entry name" value="AB_hydrolase_1"/>
</dbReference>
<proteinExistence type="inferred from homology"/>
<dbReference type="InterPro" id="IPR029058">
    <property type="entry name" value="AB_hydrolase_fold"/>
</dbReference>
<dbReference type="KEGG" id="skr:BRX40_02990"/>
<evidence type="ECO:0000256" key="1">
    <source>
        <dbReference type="ARBA" id="ARBA00038128"/>
    </source>
</evidence>
<dbReference type="InterPro" id="IPR000639">
    <property type="entry name" value="Epox_hydrolase-like"/>
</dbReference>
<evidence type="ECO:0000313" key="3">
    <source>
        <dbReference type="EMBL" id="APR51533.1"/>
    </source>
</evidence>
<reference evidence="4 6" key="3">
    <citation type="submission" date="2018-07" db="EMBL/GenBank/DDBJ databases">
        <title>Genomic and Epidemiologic Investigation of an Indolent Hospital Outbreak.</title>
        <authorList>
            <person name="Johnson R.C."/>
            <person name="Deming C."/>
            <person name="Conlan S."/>
            <person name="Zellmer C.J."/>
            <person name="Michelin A.V."/>
            <person name="Lee-Lin S."/>
            <person name="Thomas P.J."/>
            <person name="Park M."/>
            <person name="Weingarten R.A."/>
            <person name="Less J."/>
            <person name="Dekker J.P."/>
            <person name="Frank K.M."/>
            <person name="Musser K.A."/>
            <person name="Mcquiston J.R."/>
            <person name="Henderson D.K."/>
            <person name="Lau A.F."/>
            <person name="Palmore T.N."/>
            <person name="Segre J.A."/>
        </authorList>
    </citation>
    <scope>NUCLEOTIDE SEQUENCE [LARGE SCALE GENOMIC DNA]</scope>
    <source>
        <strain evidence="4 6">SK-NIH.Env10_0317</strain>
    </source>
</reference>
<dbReference type="Proteomes" id="UP000185161">
    <property type="component" value="Chromosome"/>
</dbReference>
<dbReference type="EMBL" id="CP018820">
    <property type="protein sequence ID" value="APR51533.1"/>
    <property type="molecule type" value="Genomic_DNA"/>
</dbReference>
<dbReference type="PANTHER" id="PTHR43433:SF3">
    <property type="entry name" value="NON-HEME CHLOROPEROXIDASE"/>
    <property type="match status" value="1"/>
</dbReference>
<dbReference type="STRING" id="93064.BRX40_02990"/>
<evidence type="ECO:0000313" key="4">
    <source>
        <dbReference type="EMBL" id="RSV05604.1"/>
    </source>
</evidence>
<dbReference type="EMBL" id="QQWO01000004">
    <property type="protein sequence ID" value="RSV05604.1"/>
    <property type="molecule type" value="Genomic_DNA"/>
</dbReference>
<dbReference type="PRINTS" id="PR00111">
    <property type="entry name" value="ABHYDROLASE"/>
</dbReference>
<reference evidence="5" key="2">
    <citation type="submission" date="2016-12" db="EMBL/GenBank/DDBJ databases">
        <title>Whole genome sequencing of Sphingomonas sp. ABOJV.</title>
        <authorList>
            <person name="Conlan S."/>
            <person name="Thomas P.J."/>
            <person name="Mullikin J."/>
            <person name="Palmore T.N."/>
            <person name="Frank K.M."/>
            <person name="Segre J.A."/>
        </authorList>
    </citation>
    <scope>NUCLEOTIDE SEQUENCE [LARGE SCALE GENOMIC DNA]</scope>
    <source>
        <strain evidence="5">ABOJV</strain>
    </source>
</reference>
<keyword evidence="5" id="KW-1185">Reference proteome</keyword>
<comment type="similarity">
    <text evidence="1">Belongs to the AB hydrolase superfamily. Bacterial non-heme haloperoxidase / perhydrolase family.</text>
</comment>